<reference evidence="2" key="1">
    <citation type="submission" date="2019-08" db="EMBL/GenBank/DDBJ databases">
        <authorList>
            <person name="Kucharzyk K."/>
            <person name="Murdoch R.W."/>
            <person name="Higgins S."/>
            <person name="Loffler F."/>
        </authorList>
    </citation>
    <scope>NUCLEOTIDE SEQUENCE</scope>
</reference>
<dbReference type="Pfam" id="PF05729">
    <property type="entry name" value="NACHT"/>
    <property type="match status" value="1"/>
</dbReference>
<dbReference type="AlphaFoldDB" id="A0A644XZC2"/>
<dbReference type="InterPro" id="IPR027417">
    <property type="entry name" value="P-loop_NTPase"/>
</dbReference>
<evidence type="ECO:0000313" key="2">
    <source>
        <dbReference type="EMBL" id="MPM21612.1"/>
    </source>
</evidence>
<feature type="domain" description="NACHT" evidence="1">
    <location>
        <begin position="326"/>
        <end position="444"/>
    </location>
</feature>
<proteinExistence type="predicted"/>
<accession>A0A644XZC2</accession>
<dbReference type="Gene3D" id="3.40.50.300">
    <property type="entry name" value="P-loop containing nucleotide triphosphate hydrolases"/>
    <property type="match status" value="1"/>
</dbReference>
<sequence>MTEVGHPVLCGGTFLTQILLSRKQTATRRQRTQGVTDIFREPDVLCELVKIVQPDYIRPAGATFKTYTTNYKKCANYIPDDLKFENESVMLAFLARLETEYASELNKATAFTNQFIDISATTQNHVLLVKRLIELIRDDTSIPDTIQFAVRKDGSLVSKSELVDVTEVYLPAFLLSVWKFIVTERKDNRIGAVTISAWQHPTVQGRYAVIDGSTICQELKVECDTLNIQDNMTVEINNADEQVAATVDVFIMPDVYTYLRNAEEKYSTLKTLLYNDQPKPFYSFYVCNRIRFRGPEIKAEDRAVGHTQNMQFIDDVTVEKIREVSRFVIIIGTGGLGKSMMMRHLMLNAIANFDDLKRFPLFVPLKDFDETVDSLFEYVYSKIGVFDNAISKEQFEQMLAYGSCLLLLDGLDEIGANSVERFERELEILTDKYSGNMFVLSSRPFQAFISYERFSLLRLMPFNSRQAMQLIDRLEFRPDEPAIKWNSIFLYCWSSNQFICH</sequence>
<dbReference type="PROSITE" id="PS50837">
    <property type="entry name" value="NACHT"/>
    <property type="match status" value="1"/>
</dbReference>
<evidence type="ECO:0000259" key="1">
    <source>
        <dbReference type="PROSITE" id="PS50837"/>
    </source>
</evidence>
<dbReference type="InterPro" id="IPR007111">
    <property type="entry name" value="NACHT_NTPase"/>
</dbReference>
<protein>
    <recommendedName>
        <fullName evidence="1">NACHT domain-containing protein</fullName>
    </recommendedName>
</protein>
<dbReference type="SUPFAM" id="SSF52540">
    <property type="entry name" value="P-loop containing nucleoside triphosphate hydrolases"/>
    <property type="match status" value="1"/>
</dbReference>
<organism evidence="2">
    <name type="scientific">bioreactor metagenome</name>
    <dbReference type="NCBI Taxonomy" id="1076179"/>
    <lineage>
        <taxon>unclassified sequences</taxon>
        <taxon>metagenomes</taxon>
        <taxon>ecological metagenomes</taxon>
    </lineage>
</organism>
<comment type="caution">
    <text evidence="2">The sequence shown here is derived from an EMBL/GenBank/DDBJ whole genome shotgun (WGS) entry which is preliminary data.</text>
</comment>
<gene>
    <name evidence="2" type="ORF">SDC9_68056</name>
</gene>
<dbReference type="EMBL" id="VSSQ01003625">
    <property type="protein sequence ID" value="MPM21612.1"/>
    <property type="molecule type" value="Genomic_DNA"/>
</dbReference>
<name>A0A644XZC2_9ZZZZ</name>